<reference evidence="16" key="1">
    <citation type="submission" date="2023-09" db="UniProtKB">
        <authorList>
            <consortium name="Ensembl"/>
        </authorList>
    </citation>
    <scope>IDENTIFICATION</scope>
</reference>
<dbReference type="Pfam" id="PF00053">
    <property type="entry name" value="EGF_laminin"/>
    <property type="match status" value="4"/>
</dbReference>
<accession>A0A3B5BF18</accession>
<dbReference type="FunFam" id="2.10.25.10:FF:000280">
    <property type="entry name" value="Laminin subunit beta 4"/>
    <property type="match status" value="1"/>
</dbReference>
<evidence type="ECO:0000256" key="12">
    <source>
        <dbReference type="PROSITE-ProRule" id="PRU00460"/>
    </source>
</evidence>
<keyword evidence="4" id="KW-0732">Signal</keyword>
<dbReference type="CDD" id="cd00055">
    <property type="entry name" value="EGF_Lam"/>
    <property type="match status" value="5"/>
</dbReference>
<keyword evidence="11 12" id="KW-0424">Laminin EGF-like domain</keyword>
<dbReference type="Ensembl" id="ENSSPAT00000029391.1">
    <property type="protein sequence ID" value="ENSSPAP00000028924.1"/>
    <property type="gene ID" value="ENSSPAG00000021693.1"/>
</dbReference>
<keyword evidence="3" id="KW-0272">Extracellular matrix</keyword>
<feature type="disulfide bond" evidence="12">
    <location>
        <begin position="450"/>
        <end position="459"/>
    </location>
</feature>
<dbReference type="PROSITE" id="PS51116">
    <property type="entry name" value="LAMININ_IVB"/>
    <property type="match status" value="1"/>
</dbReference>
<feature type="domain" description="Laminin IV type B" evidence="14">
    <location>
        <begin position="531"/>
        <end position="749"/>
    </location>
</feature>
<dbReference type="GO" id="GO:0007155">
    <property type="term" value="P:cell adhesion"/>
    <property type="evidence" value="ECO:0007669"/>
    <property type="project" value="UniProtKB-KW"/>
</dbReference>
<evidence type="ECO:0000256" key="11">
    <source>
        <dbReference type="ARBA" id="ARBA00023292"/>
    </source>
</evidence>
<dbReference type="InterPro" id="IPR002049">
    <property type="entry name" value="LE_dom"/>
</dbReference>
<dbReference type="GO" id="GO:0005201">
    <property type="term" value="F:extracellular matrix structural constituent"/>
    <property type="evidence" value="ECO:0007669"/>
    <property type="project" value="TreeGrafter"/>
</dbReference>
<dbReference type="FunFam" id="2.10.25.10:FF:000084">
    <property type="entry name" value="Laminin subunit alpha 3"/>
    <property type="match status" value="1"/>
</dbReference>
<keyword evidence="10" id="KW-0325">Glycoprotein</keyword>
<evidence type="ECO:0000259" key="15">
    <source>
        <dbReference type="PROSITE" id="PS51117"/>
    </source>
</evidence>
<dbReference type="InterPro" id="IPR000742">
    <property type="entry name" value="EGF"/>
</dbReference>
<dbReference type="Pfam" id="PF24973">
    <property type="entry name" value="EGF_LMN_ATRN"/>
    <property type="match status" value="1"/>
</dbReference>
<evidence type="ECO:0000256" key="9">
    <source>
        <dbReference type="ARBA" id="ARBA00023157"/>
    </source>
</evidence>
<keyword evidence="9 12" id="KW-1015">Disulfide bond</keyword>
<comment type="subcellular location">
    <subcellularLocation>
        <location evidence="1">Secreted</location>
        <location evidence="1">Extracellular space</location>
        <location evidence="1">Extracellular matrix</location>
        <location evidence="1">Basement membrane</location>
    </subcellularLocation>
</comment>
<dbReference type="GeneTree" id="ENSGT00940000156060"/>
<keyword evidence="5" id="KW-0677">Repeat</keyword>
<proteinExistence type="predicted"/>
<dbReference type="GO" id="GO:0007411">
    <property type="term" value="P:axon guidance"/>
    <property type="evidence" value="ECO:0007669"/>
    <property type="project" value="TreeGrafter"/>
</dbReference>
<keyword evidence="6" id="KW-0084">Basement membrane</keyword>
<keyword evidence="8" id="KW-0175">Coiled coil</keyword>
<evidence type="ECO:0000256" key="1">
    <source>
        <dbReference type="ARBA" id="ARBA00004302"/>
    </source>
</evidence>
<dbReference type="Gene3D" id="2.170.300.10">
    <property type="entry name" value="Tie2 ligand-binding domain superfamily"/>
    <property type="match status" value="1"/>
</dbReference>
<dbReference type="PRINTS" id="PR00011">
    <property type="entry name" value="EGFLAMININ"/>
</dbReference>
<evidence type="ECO:0000256" key="5">
    <source>
        <dbReference type="ARBA" id="ARBA00022737"/>
    </source>
</evidence>
<evidence type="ECO:0000256" key="7">
    <source>
        <dbReference type="ARBA" id="ARBA00022889"/>
    </source>
</evidence>
<keyword evidence="7" id="KW-0130">Cell adhesion</keyword>
<dbReference type="PANTHER" id="PTHR10574">
    <property type="entry name" value="NETRIN/LAMININ-RELATED"/>
    <property type="match status" value="1"/>
</dbReference>
<dbReference type="InterPro" id="IPR050440">
    <property type="entry name" value="Laminin/Netrin_ECM"/>
</dbReference>
<feature type="disulfide bond" evidence="12">
    <location>
        <begin position="387"/>
        <end position="396"/>
    </location>
</feature>
<feature type="domain" description="Laminin EGF-like" evidence="13">
    <location>
        <begin position="420"/>
        <end position="479"/>
    </location>
</feature>
<feature type="disulfide bond" evidence="12">
    <location>
        <begin position="777"/>
        <end position="786"/>
    </location>
</feature>
<dbReference type="PROSITE" id="PS51117">
    <property type="entry name" value="LAMININ_NTER"/>
    <property type="match status" value="1"/>
</dbReference>
<dbReference type="GO" id="GO:0005604">
    <property type="term" value="C:basement membrane"/>
    <property type="evidence" value="ECO:0007669"/>
    <property type="project" value="UniProtKB-SubCell"/>
</dbReference>
<dbReference type="PROSITE" id="PS50027">
    <property type="entry name" value="EGF_LAM_2"/>
    <property type="match status" value="4"/>
</dbReference>
<evidence type="ECO:0000313" key="16">
    <source>
        <dbReference type="Ensembl" id="ENSSPAP00000028924.1"/>
    </source>
</evidence>
<feature type="disulfide bond" evidence="12">
    <location>
        <begin position="322"/>
        <end position="331"/>
    </location>
</feature>
<dbReference type="GO" id="GO:0009887">
    <property type="term" value="P:animal organ morphogenesis"/>
    <property type="evidence" value="ECO:0007669"/>
    <property type="project" value="TreeGrafter"/>
</dbReference>
<dbReference type="InterPro" id="IPR013015">
    <property type="entry name" value="Laminin_IV_B"/>
</dbReference>
<dbReference type="PROSITE" id="PS00022">
    <property type="entry name" value="EGF_1"/>
    <property type="match status" value="1"/>
</dbReference>
<feature type="domain" description="Laminin EGF-like" evidence="13">
    <location>
        <begin position="357"/>
        <end position="419"/>
    </location>
</feature>
<protein>
    <submittedName>
        <fullName evidence="16">Laminin subunit beta 2</fullName>
    </submittedName>
</protein>
<dbReference type="Gene3D" id="2.60.120.260">
    <property type="entry name" value="Galactose-binding domain-like"/>
    <property type="match status" value="1"/>
</dbReference>
<dbReference type="SMART" id="SM00136">
    <property type="entry name" value="LamNT"/>
    <property type="match status" value="1"/>
</dbReference>
<evidence type="ECO:0000259" key="13">
    <source>
        <dbReference type="PROSITE" id="PS50027"/>
    </source>
</evidence>
<evidence type="ECO:0000256" key="2">
    <source>
        <dbReference type="ARBA" id="ARBA00022525"/>
    </source>
</evidence>
<dbReference type="SMART" id="SM00180">
    <property type="entry name" value="EGF_Lam"/>
    <property type="match status" value="5"/>
</dbReference>
<organism evidence="16">
    <name type="scientific">Stegastes partitus</name>
    <name type="common">bicolor damselfish</name>
    <dbReference type="NCBI Taxonomy" id="144197"/>
    <lineage>
        <taxon>Eukaryota</taxon>
        <taxon>Metazoa</taxon>
        <taxon>Chordata</taxon>
        <taxon>Craniata</taxon>
        <taxon>Vertebrata</taxon>
        <taxon>Euteleostomi</taxon>
        <taxon>Actinopterygii</taxon>
        <taxon>Neopterygii</taxon>
        <taxon>Teleostei</taxon>
        <taxon>Neoteleostei</taxon>
        <taxon>Acanthomorphata</taxon>
        <taxon>Ovalentaria</taxon>
        <taxon>Pomacentridae</taxon>
        <taxon>Stegastes</taxon>
    </lineage>
</organism>
<evidence type="ECO:0000256" key="8">
    <source>
        <dbReference type="ARBA" id="ARBA00023054"/>
    </source>
</evidence>
<evidence type="ECO:0000256" key="3">
    <source>
        <dbReference type="ARBA" id="ARBA00022530"/>
    </source>
</evidence>
<evidence type="ECO:0000256" key="10">
    <source>
        <dbReference type="ARBA" id="ARBA00023180"/>
    </source>
</evidence>
<feature type="domain" description="Laminin EGF-like" evidence="13">
    <location>
        <begin position="756"/>
        <end position="803"/>
    </location>
</feature>
<evidence type="ECO:0000256" key="6">
    <source>
        <dbReference type="ARBA" id="ARBA00022869"/>
    </source>
</evidence>
<feature type="disulfide bond" evidence="12">
    <location>
        <begin position="758"/>
        <end position="775"/>
    </location>
</feature>
<dbReference type="PROSITE" id="PS01248">
    <property type="entry name" value="EGF_LAM_1"/>
    <property type="match status" value="1"/>
</dbReference>
<evidence type="ECO:0000256" key="4">
    <source>
        <dbReference type="ARBA" id="ARBA00022729"/>
    </source>
</evidence>
<comment type="caution">
    <text evidence="12">Lacks conserved residue(s) required for the propagation of feature annotation.</text>
</comment>
<dbReference type="FunFam" id="2.170.300.10:FF:000001">
    <property type="entry name" value="Laminin subunit beta-1"/>
    <property type="match status" value="1"/>
</dbReference>
<feature type="domain" description="Laminin N-terminal" evidence="15">
    <location>
        <begin position="53"/>
        <end position="292"/>
    </location>
</feature>
<dbReference type="Pfam" id="PF00055">
    <property type="entry name" value="Laminin_N"/>
    <property type="match status" value="1"/>
</dbReference>
<dbReference type="AlphaFoldDB" id="A0A3B5BF18"/>
<sequence length="855" mass="95883">MTQTGLLLVFSPGWLKSFLCSLKLKWATAGSYLLTFKSKLLAFTFLSEDHGCAHGSCYPATGDLLVGREKNLKASSTCGMRRKEPYCIVSHLQDEKKCFDCDSRRPYDPVYNTINHRIENVITTFKPHRKKSWWQSENGKSDVFIQLDLEAEFHFTHLIMTFKTFRPAAMLIERSADFGRSWQTYRYFAHDCAASFPGVSQGHLRTINDVICESRYSDIEPSTEGEVIYRVLDPAIRIEDPYSPNIQNQLKITNLRVNFTKLHTLGDNLLDPRAEIKEKYYYAIYELVVRGNCFCYGHASECAPIEGIRDDIEGMVHGRCVCNHNTKGLNCEQCDDFHNDLPWRPAEGRNTNACKKCSCNSHSSVCHFDMAVFLATGNVSGGVCDDCQHNTMGRNCEMCKPFYYKDPIKDIRDPRVCIACDCDPDGSQNGGMCDSHTDPSLGMVGGQCRCKANVEGPRCDKCKTGFFGLSAENPQGCQREYELCNIPKTSSEHCRQHVPPLLTCSMDSGQCRCRSHMVGRQCTQVESGYFFMALDHFLYEAEAAKMGQVSVLETREHQPGRPASWTGLGFARVPEGGTLELVISDVPYSMEYDLLVRYETQMPRDWEEVRITVIRPGPIPTSSPCGNTIPDDDRISVSLPAGSRFVVPPQPVCLERGVTYTLRFEFRRYQDVDNLPRPSPLLSVPLRLQVALMPRHASLEMFNAGDPASNSRKQTYERYRCHEGAKSVTRPLMSDTCAKLVLSIVLTAVLVLLPACNCDPQGSVSSMCDVRGGQCRCRPNVIGRRCDQCAPGTYGFGPSGCIGEEPDRRPVRSGHVFKLSVIQSKKKRVFTGIKMTCLPTKLGFGKTPLLFSFPV</sequence>
<dbReference type="InterPro" id="IPR008211">
    <property type="entry name" value="Laminin_N"/>
</dbReference>
<dbReference type="Pfam" id="PF21199">
    <property type="entry name" value="LAMININ_IV_B"/>
    <property type="match status" value="1"/>
</dbReference>
<dbReference type="GO" id="GO:0009888">
    <property type="term" value="P:tissue development"/>
    <property type="evidence" value="ECO:0007669"/>
    <property type="project" value="TreeGrafter"/>
</dbReference>
<evidence type="ECO:0000259" key="14">
    <source>
        <dbReference type="PROSITE" id="PS51116"/>
    </source>
</evidence>
<dbReference type="FunFam" id="2.60.120.260:FF:000010">
    <property type="entry name" value="Laminin subunit beta 1"/>
    <property type="match status" value="1"/>
</dbReference>
<feature type="disulfide bond" evidence="12">
    <location>
        <begin position="756"/>
        <end position="768"/>
    </location>
</feature>
<dbReference type="PANTHER" id="PTHR10574:SF36">
    <property type="entry name" value="LAMININ SUBUNIT BETA-2"/>
    <property type="match status" value="1"/>
</dbReference>
<feature type="domain" description="Laminin EGF-like" evidence="13">
    <location>
        <begin position="293"/>
        <end position="356"/>
    </location>
</feature>
<name>A0A3B5BF18_9TELE</name>
<dbReference type="InterPro" id="IPR056863">
    <property type="entry name" value="LMN_ATRN_NET-like_EGF"/>
</dbReference>
<dbReference type="Gene3D" id="2.10.25.10">
    <property type="entry name" value="Laminin"/>
    <property type="match status" value="3"/>
</dbReference>
<dbReference type="SUPFAM" id="SSF57196">
    <property type="entry name" value="EGF/Laminin"/>
    <property type="match status" value="5"/>
</dbReference>
<keyword evidence="2" id="KW-0964">Secreted</keyword>